<evidence type="ECO:0000313" key="1">
    <source>
        <dbReference type="EMBL" id="RAW33864.1"/>
    </source>
</evidence>
<dbReference type="PANTHER" id="PTHR40866:SF1">
    <property type="entry name" value="BED-TYPE DOMAIN-CONTAINING PROTEIN"/>
    <property type="match status" value="1"/>
</dbReference>
<proteinExistence type="predicted"/>
<accession>A0A329SAK7</accession>
<name>A0A329SAK7_9STRA</name>
<dbReference type="EMBL" id="MJFZ01000222">
    <property type="protein sequence ID" value="RAW33864.1"/>
    <property type="molecule type" value="Genomic_DNA"/>
</dbReference>
<dbReference type="AlphaFoldDB" id="A0A329SAK7"/>
<dbReference type="OrthoDB" id="97104at2759"/>
<protein>
    <submittedName>
        <fullName evidence="1">Uncharacterized protein</fullName>
    </submittedName>
</protein>
<keyword evidence="2" id="KW-1185">Reference proteome</keyword>
<dbReference type="Proteomes" id="UP000251314">
    <property type="component" value="Unassembled WGS sequence"/>
</dbReference>
<reference evidence="1 2" key="1">
    <citation type="submission" date="2018-01" db="EMBL/GenBank/DDBJ databases">
        <title>Draft genome of the strawberry crown rot pathogen Phytophthora cactorum.</title>
        <authorList>
            <person name="Armitage A.D."/>
            <person name="Lysoe E."/>
            <person name="Nellist C.F."/>
            <person name="Harrison R.J."/>
            <person name="Brurberg M.B."/>
        </authorList>
    </citation>
    <scope>NUCLEOTIDE SEQUENCE [LARGE SCALE GENOMIC DNA]</scope>
    <source>
        <strain evidence="1 2">10300</strain>
    </source>
</reference>
<dbReference type="VEuPathDB" id="FungiDB:PC110_g9802"/>
<dbReference type="PANTHER" id="PTHR40866">
    <property type="entry name" value="BED-TYPE DOMAIN-CONTAINING PROTEIN"/>
    <property type="match status" value="1"/>
</dbReference>
<sequence length="139" mass="15791">MEGVTRLVEAAIGDELLDEFGLMLDGWSDASEHYVAVFAWYEPDGVAKTGLLSMAPIINEPEEDLSARTHRDVLAGMLEHDFRKQVSCCKYLVGDNCSVNRRLATMMQVPLVGCASHRLKRAVQYQLVQMKRTWQLYKR</sequence>
<comment type="caution">
    <text evidence="1">The sequence shown here is derived from an EMBL/GenBank/DDBJ whole genome shotgun (WGS) entry which is preliminary data.</text>
</comment>
<gene>
    <name evidence="1" type="ORF">PC110_g9802</name>
</gene>
<evidence type="ECO:0000313" key="2">
    <source>
        <dbReference type="Proteomes" id="UP000251314"/>
    </source>
</evidence>
<organism evidence="1 2">
    <name type="scientific">Phytophthora cactorum</name>
    <dbReference type="NCBI Taxonomy" id="29920"/>
    <lineage>
        <taxon>Eukaryota</taxon>
        <taxon>Sar</taxon>
        <taxon>Stramenopiles</taxon>
        <taxon>Oomycota</taxon>
        <taxon>Peronosporomycetes</taxon>
        <taxon>Peronosporales</taxon>
        <taxon>Peronosporaceae</taxon>
        <taxon>Phytophthora</taxon>
    </lineage>
</organism>